<keyword evidence="5" id="KW-1185">Reference proteome</keyword>
<protein>
    <submittedName>
        <fullName evidence="4">Flavin reductase family protein</fullName>
        <ecNumber evidence="4">1.-.-.-</ecNumber>
    </submittedName>
</protein>
<accession>A0ABV8SKJ5</accession>
<sequence length="168" mass="17918">MDSLAWRNAMGKFATGVTVITTTDAEGNPQGMTVNAFTSLSLEPPMLLVCLDNNSATLAHILESRKFCVHFLSEQQEEVSRAFARKGGADKFEGVSYSLGETGVPVLEGCLAYIECGLRKAVEGGDHQILLSDGLKLAVPTPEQGPLIFFGGKYGQLADGLPREAGVR</sequence>
<dbReference type="InterPro" id="IPR002563">
    <property type="entry name" value="Flavin_Rdtase-like_dom"/>
</dbReference>
<evidence type="ECO:0000256" key="2">
    <source>
        <dbReference type="ARBA" id="ARBA00023002"/>
    </source>
</evidence>
<reference evidence="5" key="1">
    <citation type="journal article" date="2019" name="Int. J. Syst. Evol. Microbiol.">
        <title>The Global Catalogue of Microorganisms (GCM) 10K type strain sequencing project: providing services to taxonomists for standard genome sequencing and annotation.</title>
        <authorList>
            <consortium name="The Broad Institute Genomics Platform"/>
            <consortium name="The Broad Institute Genome Sequencing Center for Infectious Disease"/>
            <person name="Wu L."/>
            <person name="Ma J."/>
        </authorList>
    </citation>
    <scope>NUCLEOTIDE SEQUENCE [LARGE SCALE GENOMIC DNA]</scope>
    <source>
        <strain evidence="5">CGMCC 4.1641</strain>
    </source>
</reference>
<name>A0ABV8SKJ5_9BACL</name>
<dbReference type="EMBL" id="JBHSED010000068">
    <property type="protein sequence ID" value="MFC4306899.1"/>
    <property type="molecule type" value="Genomic_DNA"/>
</dbReference>
<dbReference type="SMART" id="SM00903">
    <property type="entry name" value="Flavin_Reduct"/>
    <property type="match status" value="1"/>
</dbReference>
<evidence type="ECO:0000313" key="4">
    <source>
        <dbReference type="EMBL" id="MFC4306899.1"/>
    </source>
</evidence>
<gene>
    <name evidence="4" type="ORF">ACFO1S_26105</name>
</gene>
<dbReference type="SUPFAM" id="SSF50475">
    <property type="entry name" value="FMN-binding split barrel"/>
    <property type="match status" value="1"/>
</dbReference>
<dbReference type="PANTHER" id="PTHR30466:SF11">
    <property type="entry name" value="FLAVIN-DEPENDENT MONOOXYGENASE, REDUCTASE SUBUNIT HSAB"/>
    <property type="match status" value="1"/>
</dbReference>
<dbReference type="RefSeq" id="WP_204605910.1">
    <property type="nucleotide sequence ID" value="NZ_JBHSED010000068.1"/>
</dbReference>
<dbReference type="InterPro" id="IPR012349">
    <property type="entry name" value="Split_barrel_FMN-bd"/>
</dbReference>
<keyword evidence="2 4" id="KW-0560">Oxidoreductase</keyword>
<organism evidence="4 5">
    <name type="scientific">Cohnella boryungensis</name>
    <dbReference type="NCBI Taxonomy" id="768479"/>
    <lineage>
        <taxon>Bacteria</taxon>
        <taxon>Bacillati</taxon>
        <taxon>Bacillota</taxon>
        <taxon>Bacilli</taxon>
        <taxon>Bacillales</taxon>
        <taxon>Paenibacillaceae</taxon>
        <taxon>Cohnella</taxon>
    </lineage>
</organism>
<dbReference type="EC" id="1.-.-.-" evidence="4"/>
<comment type="similarity">
    <text evidence="1">Belongs to the non-flavoprotein flavin reductase family.</text>
</comment>
<dbReference type="InterPro" id="IPR050268">
    <property type="entry name" value="NADH-dep_flavin_reductase"/>
</dbReference>
<evidence type="ECO:0000313" key="5">
    <source>
        <dbReference type="Proteomes" id="UP001595755"/>
    </source>
</evidence>
<dbReference type="Pfam" id="PF01613">
    <property type="entry name" value="Flavin_Reduct"/>
    <property type="match status" value="1"/>
</dbReference>
<evidence type="ECO:0000256" key="1">
    <source>
        <dbReference type="ARBA" id="ARBA00008898"/>
    </source>
</evidence>
<dbReference type="Gene3D" id="2.30.110.10">
    <property type="entry name" value="Electron Transport, Fmn-binding Protein, Chain A"/>
    <property type="match status" value="1"/>
</dbReference>
<evidence type="ECO:0000259" key="3">
    <source>
        <dbReference type="SMART" id="SM00903"/>
    </source>
</evidence>
<feature type="domain" description="Flavin reductase like" evidence="3">
    <location>
        <begin position="10"/>
        <end position="156"/>
    </location>
</feature>
<proteinExistence type="inferred from homology"/>
<dbReference type="Proteomes" id="UP001595755">
    <property type="component" value="Unassembled WGS sequence"/>
</dbReference>
<dbReference type="GO" id="GO:0016491">
    <property type="term" value="F:oxidoreductase activity"/>
    <property type="evidence" value="ECO:0007669"/>
    <property type="project" value="UniProtKB-KW"/>
</dbReference>
<dbReference type="PANTHER" id="PTHR30466">
    <property type="entry name" value="FLAVIN REDUCTASE"/>
    <property type="match status" value="1"/>
</dbReference>
<comment type="caution">
    <text evidence="4">The sequence shown here is derived from an EMBL/GenBank/DDBJ whole genome shotgun (WGS) entry which is preliminary data.</text>
</comment>